<comment type="caution">
    <text evidence="1">The sequence shown here is derived from an EMBL/GenBank/DDBJ whole genome shotgun (WGS) entry which is preliminary data.</text>
</comment>
<sequence length="39" mass="4068">MWVKRDGVLTLVAAEERSEAAIGCEAAANPGTAVDHINT</sequence>
<evidence type="ECO:0000313" key="1">
    <source>
        <dbReference type="EMBL" id="SEE81244.1"/>
    </source>
</evidence>
<organism evidence="1 2">
    <name type="scientific">Pseudomonas deceptionensis</name>
    <dbReference type="NCBI Taxonomy" id="882211"/>
    <lineage>
        <taxon>Bacteria</taxon>
        <taxon>Pseudomonadati</taxon>
        <taxon>Pseudomonadota</taxon>
        <taxon>Gammaproteobacteria</taxon>
        <taxon>Pseudomonadales</taxon>
        <taxon>Pseudomonadaceae</taxon>
        <taxon>Pseudomonas</taxon>
    </lineage>
</organism>
<reference evidence="1" key="1">
    <citation type="submission" date="2016-10" db="EMBL/GenBank/DDBJ databases">
        <authorList>
            <person name="Varghese N."/>
            <person name="Submissions S."/>
        </authorList>
    </citation>
    <scope>NUCLEOTIDE SEQUENCE [LARGE SCALE GENOMIC DNA]</scope>
    <source>
        <strain evidence="1">LMG 25555</strain>
    </source>
</reference>
<keyword evidence="2" id="KW-1185">Reference proteome</keyword>
<gene>
    <name evidence="1" type="ORF">SAMN04489800_2276</name>
</gene>
<dbReference type="EMBL" id="FNUD01000002">
    <property type="protein sequence ID" value="SEE81244.1"/>
    <property type="molecule type" value="Genomic_DNA"/>
</dbReference>
<evidence type="ECO:0000313" key="2">
    <source>
        <dbReference type="Proteomes" id="UP000183613"/>
    </source>
</evidence>
<name>A0A1H5LW95_PSEDM</name>
<proteinExistence type="predicted"/>
<protein>
    <submittedName>
        <fullName evidence="1">Uncharacterized protein</fullName>
    </submittedName>
</protein>
<dbReference type="Proteomes" id="UP000183613">
    <property type="component" value="Unassembled WGS sequence"/>
</dbReference>
<accession>A0A1H5LW95</accession>
<dbReference type="AlphaFoldDB" id="A0A1H5LW95"/>